<proteinExistence type="predicted"/>
<gene>
    <name evidence="1" type="ORF">Ahy_B10g102492</name>
</gene>
<comment type="caution">
    <text evidence="1">The sequence shown here is derived from an EMBL/GenBank/DDBJ whole genome shotgun (WGS) entry which is preliminary data.</text>
</comment>
<organism evidence="1 2">
    <name type="scientific">Arachis hypogaea</name>
    <name type="common">Peanut</name>
    <dbReference type="NCBI Taxonomy" id="3818"/>
    <lineage>
        <taxon>Eukaryota</taxon>
        <taxon>Viridiplantae</taxon>
        <taxon>Streptophyta</taxon>
        <taxon>Embryophyta</taxon>
        <taxon>Tracheophyta</taxon>
        <taxon>Spermatophyta</taxon>
        <taxon>Magnoliopsida</taxon>
        <taxon>eudicotyledons</taxon>
        <taxon>Gunneridae</taxon>
        <taxon>Pentapetalae</taxon>
        <taxon>rosids</taxon>
        <taxon>fabids</taxon>
        <taxon>Fabales</taxon>
        <taxon>Fabaceae</taxon>
        <taxon>Papilionoideae</taxon>
        <taxon>50 kb inversion clade</taxon>
        <taxon>dalbergioids sensu lato</taxon>
        <taxon>Dalbergieae</taxon>
        <taxon>Pterocarpus clade</taxon>
        <taxon>Arachis</taxon>
    </lineage>
</organism>
<dbReference type="PANTHER" id="PTHR31973">
    <property type="entry name" value="POLYPROTEIN, PUTATIVE-RELATED"/>
    <property type="match status" value="1"/>
</dbReference>
<dbReference type="EMBL" id="SDMP01000020">
    <property type="protein sequence ID" value="RYQ83701.1"/>
    <property type="molecule type" value="Genomic_DNA"/>
</dbReference>
<dbReference type="AlphaFoldDB" id="A0A444X1Z8"/>
<reference evidence="1 2" key="1">
    <citation type="submission" date="2019-01" db="EMBL/GenBank/DDBJ databases">
        <title>Sequencing of cultivated peanut Arachis hypogaea provides insights into genome evolution and oil improvement.</title>
        <authorList>
            <person name="Chen X."/>
        </authorList>
    </citation>
    <scope>NUCLEOTIDE SEQUENCE [LARGE SCALE GENOMIC DNA]</scope>
    <source>
        <strain evidence="2">cv. Fuhuasheng</strain>
        <tissue evidence="1">Leaves</tissue>
    </source>
</reference>
<name>A0A444X1Z8_ARAHY</name>
<dbReference type="Proteomes" id="UP000289738">
    <property type="component" value="Chromosome B10"/>
</dbReference>
<dbReference type="PANTHER" id="PTHR31973:SF195">
    <property type="entry name" value="MUDR FAMILY TRANSPOSASE"/>
    <property type="match status" value="1"/>
</dbReference>
<sequence length="239" mass="27115">MFYIHQQTRFHVPMMELNIGFEQHLGLDAIGKEEKDNNDSEIKFKANYQVDDKDEAGNLEVQNEVDAVVKQHLFGVSSFMRTLDLVAIHAPKFPEYANLGEGNVAVEDGEFNIRMEFGSRESMISSIKSYTISIGVDYITFYAKCKGYGIGCDWLIRSSLIQKKGCWEIRRFNGKHACIDHAKLDSDTIADAIKPLVEVDPSIKVKSIIAEVQSRFNCVVSYRKAWLAKQKSISKVFCD</sequence>
<evidence type="ECO:0000313" key="1">
    <source>
        <dbReference type="EMBL" id="RYQ83701.1"/>
    </source>
</evidence>
<keyword evidence="2" id="KW-1185">Reference proteome</keyword>
<evidence type="ECO:0008006" key="3">
    <source>
        <dbReference type="Google" id="ProtNLM"/>
    </source>
</evidence>
<accession>A0A444X1Z8</accession>
<evidence type="ECO:0000313" key="2">
    <source>
        <dbReference type="Proteomes" id="UP000289738"/>
    </source>
</evidence>
<protein>
    <recommendedName>
        <fullName evidence="3">Transposase MuDR plant domain-containing protein</fullName>
    </recommendedName>
</protein>